<dbReference type="Gene3D" id="3.40.50.720">
    <property type="entry name" value="NAD(P)-binding Rossmann-like Domain"/>
    <property type="match status" value="1"/>
</dbReference>
<proteinExistence type="predicted"/>
<organism evidence="1 2">
    <name type="scientific">Dendrothele bispora (strain CBS 962.96)</name>
    <dbReference type="NCBI Taxonomy" id="1314807"/>
    <lineage>
        <taxon>Eukaryota</taxon>
        <taxon>Fungi</taxon>
        <taxon>Dikarya</taxon>
        <taxon>Basidiomycota</taxon>
        <taxon>Agaricomycotina</taxon>
        <taxon>Agaricomycetes</taxon>
        <taxon>Agaricomycetidae</taxon>
        <taxon>Agaricales</taxon>
        <taxon>Agaricales incertae sedis</taxon>
        <taxon>Dendrothele</taxon>
    </lineage>
</organism>
<evidence type="ECO:0000313" key="1">
    <source>
        <dbReference type="EMBL" id="THU78381.1"/>
    </source>
</evidence>
<evidence type="ECO:0000313" key="2">
    <source>
        <dbReference type="Proteomes" id="UP000297245"/>
    </source>
</evidence>
<dbReference type="Proteomes" id="UP000297245">
    <property type="component" value="Unassembled WGS sequence"/>
</dbReference>
<dbReference type="SUPFAM" id="SSF51735">
    <property type="entry name" value="NAD(P)-binding Rossmann-fold domains"/>
    <property type="match status" value="1"/>
</dbReference>
<gene>
    <name evidence="1" type="ORF">K435DRAFT_973555</name>
</gene>
<dbReference type="EMBL" id="ML180203">
    <property type="protein sequence ID" value="THU78381.1"/>
    <property type="molecule type" value="Genomic_DNA"/>
</dbReference>
<accession>A0A4S8KRY0</accession>
<reference evidence="1 2" key="1">
    <citation type="journal article" date="2019" name="Nat. Ecol. Evol.">
        <title>Megaphylogeny resolves global patterns of mushroom evolution.</title>
        <authorList>
            <person name="Varga T."/>
            <person name="Krizsan K."/>
            <person name="Foldi C."/>
            <person name="Dima B."/>
            <person name="Sanchez-Garcia M."/>
            <person name="Sanchez-Ramirez S."/>
            <person name="Szollosi G.J."/>
            <person name="Szarkandi J.G."/>
            <person name="Papp V."/>
            <person name="Albert L."/>
            <person name="Andreopoulos W."/>
            <person name="Angelini C."/>
            <person name="Antonin V."/>
            <person name="Barry K.W."/>
            <person name="Bougher N.L."/>
            <person name="Buchanan P."/>
            <person name="Buyck B."/>
            <person name="Bense V."/>
            <person name="Catcheside P."/>
            <person name="Chovatia M."/>
            <person name="Cooper J."/>
            <person name="Damon W."/>
            <person name="Desjardin D."/>
            <person name="Finy P."/>
            <person name="Geml J."/>
            <person name="Haridas S."/>
            <person name="Hughes K."/>
            <person name="Justo A."/>
            <person name="Karasinski D."/>
            <person name="Kautmanova I."/>
            <person name="Kiss B."/>
            <person name="Kocsube S."/>
            <person name="Kotiranta H."/>
            <person name="LaButti K.M."/>
            <person name="Lechner B.E."/>
            <person name="Liimatainen K."/>
            <person name="Lipzen A."/>
            <person name="Lukacs Z."/>
            <person name="Mihaltcheva S."/>
            <person name="Morgado L.N."/>
            <person name="Niskanen T."/>
            <person name="Noordeloos M.E."/>
            <person name="Ohm R.A."/>
            <person name="Ortiz-Santana B."/>
            <person name="Ovrebo C."/>
            <person name="Racz N."/>
            <person name="Riley R."/>
            <person name="Savchenko A."/>
            <person name="Shiryaev A."/>
            <person name="Soop K."/>
            <person name="Spirin V."/>
            <person name="Szebenyi C."/>
            <person name="Tomsovsky M."/>
            <person name="Tulloss R.E."/>
            <person name="Uehling J."/>
            <person name="Grigoriev I.V."/>
            <person name="Vagvolgyi C."/>
            <person name="Papp T."/>
            <person name="Martin F.M."/>
            <person name="Miettinen O."/>
            <person name="Hibbett D.S."/>
            <person name="Nagy L.G."/>
        </authorList>
    </citation>
    <scope>NUCLEOTIDE SEQUENCE [LARGE SCALE GENOMIC DNA]</scope>
    <source>
        <strain evidence="1 2">CBS 962.96</strain>
    </source>
</reference>
<protein>
    <submittedName>
        <fullName evidence="1">Uncharacterized protein</fullName>
    </submittedName>
</protein>
<name>A0A4S8KRY0_DENBC</name>
<sequence length="117" mass="13161">MVEKYSKDFLVTSSTSPTAKTRKVVLMTGSTGGVGVHILDRLLEDSTVEKVQKEAFVERGVNPGLVESSKLVLLEAQLSEEKFGLEEYVFEGMKKELTHIIANGGYFFDREFRERIN</sequence>
<dbReference type="AlphaFoldDB" id="A0A4S8KRY0"/>
<dbReference type="OrthoDB" id="429813at2759"/>
<dbReference type="InterPro" id="IPR036291">
    <property type="entry name" value="NAD(P)-bd_dom_sf"/>
</dbReference>
<keyword evidence="2" id="KW-1185">Reference proteome</keyword>